<dbReference type="RefSeq" id="WP_084424145.1">
    <property type="nucleotide sequence ID" value="NZ_FWXV01000001.1"/>
</dbReference>
<dbReference type="EMBL" id="FWXV01000001">
    <property type="protein sequence ID" value="SMC48782.1"/>
    <property type="molecule type" value="Genomic_DNA"/>
</dbReference>
<name>A0A1W1ZKP4_KIBAR</name>
<evidence type="ECO:0000313" key="3">
    <source>
        <dbReference type="Proteomes" id="UP000192674"/>
    </source>
</evidence>
<evidence type="ECO:0000313" key="2">
    <source>
        <dbReference type="EMBL" id="SMC48782.1"/>
    </source>
</evidence>
<sequence>MTAVAGEPIELPWLDFPRFRCFGCSPVNPIGLALKFHRTESGEVAARTTFSAEYASYPGIVHGGIVNVLVDEVMGDMIAIEHGLLAFSITLRTTMLLPLRTGTEYVTTARVTSTGNGKIRAEADVTGPDGEVHMMASAVYQPIRSEQARELMGIGDDEFEQIKHYFDHQIGQS</sequence>
<dbReference type="OrthoDB" id="5505920at2"/>
<dbReference type="Pfam" id="PF03061">
    <property type="entry name" value="4HBT"/>
    <property type="match status" value="1"/>
</dbReference>
<dbReference type="InterPro" id="IPR029069">
    <property type="entry name" value="HotDog_dom_sf"/>
</dbReference>
<dbReference type="CDD" id="cd03443">
    <property type="entry name" value="PaaI_thioesterase"/>
    <property type="match status" value="1"/>
</dbReference>
<gene>
    <name evidence="2" type="ORF">SAMN05661093_00152</name>
</gene>
<dbReference type="AlphaFoldDB" id="A0A1W1ZKP4"/>
<dbReference type="Gene3D" id="3.10.129.10">
    <property type="entry name" value="Hotdog Thioesterase"/>
    <property type="match status" value="1"/>
</dbReference>
<evidence type="ECO:0000259" key="1">
    <source>
        <dbReference type="Pfam" id="PF03061"/>
    </source>
</evidence>
<protein>
    <submittedName>
        <fullName evidence="2">Acyl-coenzyme A thioesterase PaaI, contains HGG motif</fullName>
    </submittedName>
</protein>
<feature type="domain" description="Thioesterase" evidence="1">
    <location>
        <begin position="59"/>
        <end position="130"/>
    </location>
</feature>
<reference evidence="2 3" key="1">
    <citation type="submission" date="2017-04" db="EMBL/GenBank/DDBJ databases">
        <authorList>
            <person name="Afonso C.L."/>
            <person name="Miller P.J."/>
            <person name="Scott M.A."/>
            <person name="Spackman E."/>
            <person name="Goraichik I."/>
            <person name="Dimitrov K.M."/>
            <person name="Suarez D.L."/>
            <person name="Swayne D.E."/>
        </authorList>
    </citation>
    <scope>NUCLEOTIDE SEQUENCE [LARGE SCALE GENOMIC DNA]</scope>
    <source>
        <strain evidence="2 3">DSM 43828</strain>
    </source>
</reference>
<dbReference type="SUPFAM" id="SSF54637">
    <property type="entry name" value="Thioesterase/thiol ester dehydrase-isomerase"/>
    <property type="match status" value="1"/>
</dbReference>
<dbReference type="Proteomes" id="UP000192674">
    <property type="component" value="Unassembled WGS sequence"/>
</dbReference>
<keyword evidence="3" id="KW-1185">Reference proteome</keyword>
<accession>A0A1W1ZKP4</accession>
<dbReference type="InterPro" id="IPR006683">
    <property type="entry name" value="Thioestr_dom"/>
</dbReference>
<proteinExistence type="predicted"/>
<organism evidence="2 3">
    <name type="scientific">Kibdelosporangium aridum</name>
    <dbReference type="NCBI Taxonomy" id="2030"/>
    <lineage>
        <taxon>Bacteria</taxon>
        <taxon>Bacillati</taxon>
        <taxon>Actinomycetota</taxon>
        <taxon>Actinomycetes</taxon>
        <taxon>Pseudonocardiales</taxon>
        <taxon>Pseudonocardiaceae</taxon>
        <taxon>Kibdelosporangium</taxon>
    </lineage>
</organism>